<dbReference type="RefSeq" id="WP_073271968.1">
    <property type="nucleotide sequence ID" value="NZ_FQVA01000001.1"/>
</dbReference>
<proteinExistence type="predicted"/>
<gene>
    <name evidence="6" type="ORF">SAMN04487965_0888</name>
</gene>
<comment type="catalytic activity">
    <reaction evidence="3">
        <text>2 GTP = 3',3'-c-di-GMP + 2 diphosphate</text>
        <dbReference type="Rhea" id="RHEA:24898"/>
        <dbReference type="ChEBI" id="CHEBI:33019"/>
        <dbReference type="ChEBI" id="CHEBI:37565"/>
        <dbReference type="ChEBI" id="CHEBI:58805"/>
        <dbReference type="EC" id="2.7.7.65"/>
    </reaction>
</comment>
<dbReference type="EC" id="2.7.7.65" evidence="2"/>
<sequence length="593" mass="64214">MRAPTVTGYLHRLSADVVAAVIPTSARLKILLCALWLVSGPLLAEPQKTGEQRGDDFTVRARYLQEQDARLSPEEAISALQRDLFNADSRAVPSFGIGARPVWIYLPLSNTSPTQKSVNLAVGKPWIDQLNVYLVRGDRVVRRWSTDGSGDESGDGAAQAAPGIGYLFPLTLASGRSGILIRASSAEPLVLDVALLSDDALAQRKQQSHYGHGLLYGFLLAFVCGNAMLCYGLRERSNGLYSLYLFGYIALSFIYSGHSNMWPDNPFIQRYGLSLALVLFCSAGFLFACRFLHLDTYAASTQRWGIGIASGAVLLVFTGAAADVQWFSVWAAFLFAAVFIVGVVYLGLLSGRHGERAGRYFLGAALCSVVGLAVTLSAFCGLLPLNTLTFHAVEIGLVLEATLFSLAVARRVRSQEEACRAAEQLSRTDALTGLLNRRAFDDDAASIWSTAVRHNRPLSVIMLDIDRFKAVNDRLGHPAGDRVLVQISRLLASCSREGDKVGRWGGEEFVVLLPETSVAQARRFAERLRRAVSASKIAAAGTSISLSISLGAAERGRHRSLSQLICDADKKLCEAKRRGRNCVVSTGPREATA</sequence>
<dbReference type="InterPro" id="IPR029787">
    <property type="entry name" value="Nucleotide_cyclase"/>
</dbReference>
<evidence type="ECO:0000313" key="6">
    <source>
        <dbReference type="EMBL" id="SHE89419.1"/>
    </source>
</evidence>
<dbReference type="STRING" id="494016.SAMN04487965_0888"/>
<dbReference type="SUPFAM" id="SSF55073">
    <property type="entry name" value="Nucleotide cyclase"/>
    <property type="match status" value="1"/>
</dbReference>
<evidence type="ECO:0000256" key="3">
    <source>
        <dbReference type="ARBA" id="ARBA00034247"/>
    </source>
</evidence>
<dbReference type="SMART" id="SM00267">
    <property type="entry name" value="GGDEF"/>
    <property type="match status" value="1"/>
</dbReference>
<feature type="domain" description="GGDEF" evidence="5">
    <location>
        <begin position="456"/>
        <end position="588"/>
    </location>
</feature>
<dbReference type="InterPro" id="IPR050469">
    <property type="entry name" value="Diguanylate_Cyclase"/>
</dbReference>
<dbReference type="Pfam" id="PF07696">
    <property type="entry name" value="7TMR-DISMED2"/>
    <property type="match status" value="1"/>
</dbReference>
<feature type="transmembrane region" description="Helical" evidence="4">
    <location>
        <begin position="270"/>
        <end position="292"/>
    </location>
</feature>
<dbReference type="Gene3D" id="2.60.40.2380">
    <property type="match status" value="1"/>
</dbReference>
<dbReference type="PANTHER" id="PTHR45138">
    <property type="entry name" value="REGULATORY COMPONENTS OF SENSORY TRANSDUCTION SYSTEM"/>
    <property type="match status" value="1"/>
</dbReference>
<feature type="transmembrane region" description="Helical" evidence="4">
    <location>
        <begin position="213"/>
        <end position="233"/>
    </location>
</feature>
<feature type="transmembrane region" description="Helical" evidence="4">
    <location>
        <begin position="304"/>
        <end position="322"/>
    </location>
</feature>
<reference evidence="7" key="1">
    <citation type="submission" date="2016-11" db="EMBL/GenBank/DDBJ databases">
        <authorList>
            <person name="Varghese N."/>
            <person name="Submissions S."/>
        </authorList>
    </citation>
    <scope>NUCLEOTIDE SEQUENCE [LARGE SCALE GENOMIC DNA]</scope>
    <source>
        <strain evidence="7">CGMCC 1.7063</strain>
    </source>
</reference>
<evidence type="ECO:0000256" key="4">
    <source>
        <dbReference type="SAM" id="Phobius"/>
    </source>
</evidence>
<dbReference type="EMBL" id="FQVA01000001">
    <property type="protein sequence ID" value="SHE89419.1"/>
    <property type="molecule type" value="Genomic_DNA"/>
</dbReference>
<evidence type="ECO:0000256" key="1">
    <source>
        <dbReference type="ARBA" id="ARBA00001946"/>
    </source>
</evidence>
<dbReference type="AlphaFoldDB" id="A0A1M4X7D6"/>
<protein>
    <recommendedName>
        <fullName evidence="2">diguanylate cyclase</fullName>
        <ecNumber evidence="2">2.7.7.65</ecNumber>
    </recommendedName>
</protein>
<feature type="transmembrane region" description="Helical" evidence="4">
    <location>
        <begin position="240"/>
        <end position="258"/>
    </location>
</feature>
<name>A0A1M4X7D6_9GAMM</name>
<dbReference type="Gene3D" id="3.30.70.270">
    <property type="match status" value="1"/>
</dbReference>
<evidence type="ECO:0000259" key="5">
    <source>
        <dbReference type="PROSITE" id="PS50887"/>
    </source>
</evidence>
<feature type="transmembrane region" description="Helical" evidence="4">
    <location>
        <begin position="328"/>
        <end position="348"/>
    </location>
</feature>
<dbReference type="GO" id="GO:0052621">
    <property type="term" value="F:diguanylate cyclase activity"/>
    <property type="evidence" value="ECO:0007669"/>
    <property type="project" value="UniProtKB-EC"/>
</dbReference>
<evidence type="ECO:0000256" key="2">
    <source>
        <dbReference type="ARBA" id="ARBA00012528"/>
    </source>
</evidence>
<keyword evidence="7" id="KW-1185">Reference proteome</keyword>
<dbReference type="OrthoDB" id="9812260at2"/>
<dbReference type="Pfam" id="PF07695">
    <property type="entry name" value="7TMR-DISM_7TM"/>
    <property type="match status" value="1"/>
</dbReference>
<dbReference type="Pfam" id="PF00990">
    <property type="entry name" value="GGDEF"/>
    <property type="match status" value="1"/>
</dbReference>
<keyword evidence="4" id="KW-0472">Membrane</keyword>
<dbReference type="InterPro" id="IPR043128">
    <property type="entry name" value="Rev_trsase/Diguanyl_cyclase"/>
</dbReference>
<dbReference type="InterPro" id="IPR000160">
    <property type="entry name" value="GGDEF_dom"/>
</dbReference>
<dbReference type="InterPro" id="IPR011623">
    <property type="entry name" value="7TMR_DISM_rcpt_extracell_dom1"/>
</dbReference>
<dbReference type="PROSITE" id="PS50887">
    <property type="entry name" value="GGDEF"/>
    <property type="match status" value="1"/>
</dbReference>
<dbReference type="InterPro" id="IPR011622">
    <property type="entry name" value="7TMR_DISM_rcpt_extracell_dom2"/>
</dbReference>
<comment type="cofactor">
    <cofactor evidence="1">
        <name>Mg(2+)</name>
        <dbReference type="ChEBI" id="CHEBI:18420"/>
    </cofactor>
</comment>
<dbReference type="NCBIfam" id="TIGR00254">
    <property type="entry name" value="GGDEF"/>
    <property type="match status" value="1"/>
</dbReference>
<dbReference type="PANTHER" id="PTHR45138:SF9">
    <property type="entry name" value="DIGUANYLATE CYCLASE DGCM-RELATED"/>
    <property type="match status" value="1"/>
</dbReference>
<keyword evidence="4" id="KW-1133">Transmembrane helix</keyword>
<feature type="transmembrane region" description="Helical" evidence="4">
    <location>
        <begin position="390"/>
        <end position="409"/>
    </location>
</feature>
<evidence type="ECO:0000313" key="7">
    <source>
        <dbReference type="Proteomes" id="UP000184170"/>
    </source>
</evidence>
<dbReference type="Proteomes" id="UP000184170">
    <property type="component" value="Unassembled WGS sequence"/>
</dbReference>
<keyword evidence="4" id="KW-0812">Transmembrane</keyword>
<accession>A0A1M4X7D6</accession>
<organism evidence="6 7">
    <name type="scientific">Microbulbifer donghaiensis</name>
    <dbReference type="NCBI Taxonomy" id="494016"/>
    <lineage>
        <taxon>Bacteria</taxon>
        <taxon>Pseudomonadati</taxon>
        <taxon>Pseudomonadota</taxon>
        <taxon>Gammaproteobacteria</taxon>
        <taxon>Cellvibrionales</taxon>
        <taxon>Microbulbiferaceae</taxon>
        <taxon>Microbulbifer</taxon>
    </lineage>
</organism>
<dbReference type="CDD" id="cd01949">
    <property type="entry name" value="GGDEF"/>
    <property type="match status" value="1"/>
</dbReference>
<dbReference type="FunFam" id="3.30.70.270:FF:000001">
    <property type="entry name" value="Diguanylate cyclase domain protein"/>
    <property type="match status" value="1"/>
</dbReference>
<feature type="transmembrane region" description="Helical" evidence="4">
    <location>
        <begin position="360"/>
        <end position="384"/>
    </location>
</feature>